<accession>A0ABD5U8J7</accession>
<feature type="transmembrane region" description="Helical" evidence="1">
    <location>
        <begin position="201"/>
        <end position="223"/>
    </location>
</feature>
<evidence type="ECO:0000313" key="3">
    <source>
        <dbReference type="Proteomes" id="UP001596406"/>
    </source>
</evidence>
<feature type="transmembrane region" description="Helical" evidence="1">
    <location>
        <begin position="262"/>
        <end position="279"/>
    </location>
</feature>
<keyword evidence="1" id="KW-1133">Transmembrane helix</keyword>
<sequence length="292" mass="32512">MVVVNSFLAVLLPIPAVSLARSLYPSAKSWEGAIVALVLFFPVSFLFLTLPMRMSISMILAFSVLALIVRSFVEYELWPTALAFPMIGILTLIRPELGLIITVASVGAVVVHIADYVIERDITIPMLSVFAVPVGALGFAGFTRFFSLKTLEEERDWRAQGGAAYLQDMSYESWTDVLLSAPLRGIYFQFAPFPWQVESTFHLLGLSSLPILLVLSALALYSFVRKETDVTVAMLLLTVYFGGIVGYGLVNSNFGTNVRHRIIFNFLLVIFAGPAFYDSKQLLARKYESWRE</sequence>
<dbReference type="Proteomes" id="UP001596406">
    <property type="component" value="Unassembled WGS sequence"/>
</dbReference>
<reference evidence="2 3" key="1">
    <citation type="journal article" date="2019" name="Int. J. Syst. Evol. Microbiol.">
        <title>The Global Catalogue of Microorganisms (GCM) 10K type strain sequencing project: providing services to taxonomists for standard genome sequencing and annotation.</title>
        <authorList>
            <consortium name="The Broad Institute Genomics Platform"/>
            <consortium name="The Broad Institute Genome Sequencing Center for Infectious Disease"/>
            <person name="Wu L."/>
            <person name="Ma J."/>
        </authorList>
    </citation>
    <scope>NUCLEOTIDE SEQUENCE [LARGE SCALE GENOMIC DNA]</scope>
    <source>
        <strain evidence="2 3">PSRA2</strain>
    </source>
</reference>
<dbReference type="EMBL" id="JBHSXM010000001">
    <property type="protein sequence ID" value="MFC6835089.1"/>
    <property type="molecule type" value="Genomic_DNA"/>
</dbReference>
<dbReference type="AlphaFoldDB" id="A0ABD5U8J7"/>
<gene>
    <name evidence="2" type="ORF">ACFQHK_01035</name>
</gene>
<dbReference type="RefSeq" id="WP_304446797.1">
    <property type="nucleotide sequence ID" value="NZ_JARRAH010000001.1"/>
</dbReference>
<comment type="caution">
    <text evidence="2">The sequence shown here is derived from an EMBL/GenBank/DDBJ whole genome shotgun (WGS) entry which is preliminary data.</text>
</comment>
<proteinExistence type="predicted"/>
<feature type="transmembrane region" description="Helical" evidence="1">
    <location>
        <begin position="230"/>
        <end position="250"/>
    </location>
</feature>
<name>A0ABD5U8J7_9EURY</name>
<keyword evidence="1" id="KW-0472">Membrane</keyword>
<feature type="transmembrane region" description="Helical" evidence="1">
    <location>
        <begin position="93"/>
        <end position="114"/>
    </location>
</feature>
<organism evidence="2 3">
    <name type="scientific">Halomarina ordinaria</name>
    <dbReference type="NCBI Taxonomy" id="3033939"/>
    <lineage>
        <taxon>Archaea</taxon>
        <taxon>Methanobacteriati</taxon>
        <taxon>Methanobacteriota</taxon>
        <taxon>Stenosarchaea group</taxon>
        <taxon>Halobacteria</taxon>
        <taxon>Halobacteriales</taxon>
        <taxon>Natronomonadaceae</taxon>
        <taxon>Halomarina</taxon>
    </lineage>
</organism>
<evidence type="ECO:0008006" key="4">
    <source>
        <dbReference type="Google" id="ProtNLM"/>
    </source>
</evidence>
<keyword evidence="3" id="KW-1185">Reference proteome</keyword>
<evidence type="ECO:0000313" key="2">
    <source>
        <dbReference type="EMBL" id="MFC6835089.1"/>
    </source>
</evidence>
<protein>
    <recommendedName>
        <fullName evidence="4">Glycosyltransferase RgtA/B/C/D-like domain-containing protein</fullName>
    </recommendedName>
</protein>
<feature type="transmembrane region" description="Helical" evidence="1">
    <location>
        <begin position="55"/>
        <end position="73"/>
    </location>
</feature>
<feature type="transmembrane region" description="Helical" evidence="1">
    <location>
        <begin position="126"/>
        <end position="146"/>
    </location>
</feature>
<feature type="transmembrane region" description="Helical" evidence="1">
    <location>
        <begin position="30"/>
        <end position="48"/>
    </location>
</feature>
<keyword evidence="1" id="KW-0812">Transmembrane</keyword>
<evidence type="ECO:0000256" key="1">
    <source>
        <dbReference type="SAM" id="Phobius"/>
    </source>
</evidence>